<accession>A0ABX0UPD2</accession>
<organism evidence="1 2">
    <name type="scientific">Dyadobacter arcticus</name>
    <dbReference type="NCBI Taxonomy" id="1078754"/>
    <lineage>
        <taxon>Bacteria</taxon>
        <taxon>Pseudomonadati</taxon>
        <taxon>Bacteroidota</taxon>
        <taxon>Cytophagia</taxon>
        <taxon>Cytophagales</taxon>
        <taxon>Spirosomataceae</taxon>
        <taxon>Dyadobacter</taxon>
    </lineage>
</organism>
<reference evidence="1 2" key="1">
    <citation type="submission" date="2020-03" db="EMBL/GenBank/DDBJ databases">
        <title>Genomic Encyclopedia of Type Strains, Phase IV (KMG-IV): sequencing the most valuable type-strain genomes for metagenomic binning, comparative biology and taxonomic classification.</title>
        <authorList>
            <person name="Goeker M."/>
        </authorList>
    </citation>
    <scope>NUCLEOTIDE SEQUENCE [LARGE SCALE GENOMIC DNA]</scope>
    <source>
        <strain evidence="1 2">DSM 102865</strain>
    </source>
</reference>
<comment type="caution">
    <text evidence="1">The sequence shown here is derived from an EMBL/GenBank/DDBJ whole genome shotgun (WGS) entry which is preliminary data.</text>
</comment>
<dbReference type="Proteomes" id="UP001179181">
    <property type="component" value="Unassembled WGS sequence"/>
</dbReference>
<dbReference type="EMBL" id="JAASQJ010000004">
    <property type="protein sequence ID" value="NIJ54717.1"/>
    <property type="molecule type" value="Genomic_DNA"/>
</dbReference>
<keyword evidence="2" id="KW-1185">Reference proteome</keyword>
<name>A0ABX0UPD2_9BACT</name>
<evidence type="ECO:0000313" key="1">
    <source>
        <dbReference type="EMBL" id="NIJ54717.1"/>
    </source>
</evidence>
<evidence type="ECO:0000313" key="2">
    <source>
        <dbReference type="Proteomes" id="UP001179181"/>
    </source>
</evidence>
<gene>
    <name evidence="1" type="ORF">FHS68_003904</name>
</gene>
<dbReference type="RefSeq" id="WP_167273497.1">
    <property type="nucleotide sequence ID" value="NZ_JAASQJ010000004.1"/>
</dbReference>
<protein>
    <submittedName>
        <fullName evidence="1">Uncharacterized protein</fullName>
    </submittedName>
</protein>
<proteinExistence type="predicted"/>
<sequence>MAWSEQLSENCPPAEAIKPRGLKFYRICSNPVSERDFYSHKRLYPEKNYTKLCEAKGLSLWQTLDKARQILKMPIFKSRNSTIGELVLNEKDGVVLQTTKDLNHFTWWSTTEFEYSNNCKLVS</sequence>